<dbReference type="PANTHER" id="PTHR37816">
    <property type="entry name" value="YALI0E33011P"/>
    <property type="match status" value="1"/>
</dbReference>
<proteinExistence type="predicted"/>
<dbReference type="SMART" id="SM00382">
    <property type="entry name" value="AAA"/>
    <property type="match status" value="1"/>
</dbReference>
<dbReference type="Pfam" id="PF00004">
    <property type="entry name" value="AAA"/>
    <property type="match status" value="1"/>
</dbReference>
<organism evidence="2 3">
    <name type="scientific">Tahibacter aquaticus</name>
    <dbReference type="NCBI Taxonomy" id="520092"/>
    <lineage>
        <taxon>Bacteria</taxon>
        <taxon>Pseudomonadati</taxon>
        <taxon>Pseudomonadota</taxon>
        <taxon>Gammaproteobacteria</taxon>
        <taxon>Lysobacterales</taxon>
        <taxon>Rhodanobacteraceae</taxon>
        <taxon>Tahibacter</taxon>
    </lineage>
</organism>
<dbReference type="GO" id="GO:0005524">
    <property type="term" value="F:ATP binding"/>
    <property type="evidence" value="ECO:0007669"/>
    <property type="project" value="InterPro"/>
</dbReference>
<comment type="caution">
    <text evidence="2">The sequence shown here is derived from an EMBL/GenBank/DDBJ whole genome shotgun (WGS) entry which is preliminary data.</text>
</comment>
<dbReference type="AlphaFoldDB" id="A0A4R6ZA72"/>
<evidence type="ECO:0000259" key="1">
    <source>
        <dbReference type="SMART" id="SM00382"/>
    </source>
</evidence>
<dbReference type="Proteomes" id="UP000295293">
    <property type="component" value="Unassembled WGS sequence"/>
</dbReference>
<dbReference type="GO" id="GO:0016887">
    <property type="term" value="F:ATP hydrolysis activity"/>
    <property type="evidence" value="ECO:0007669"/>
    <property type="project" value="InterPro"/>
</dbReference>
<dbReference type="InterPro" id="IPR052922">
    <property type="entry name" value="Cytidylate_Kinase-2"/>
</dbReference>
<name>A0A4R6ZA72_9GAMM</name>
<dbReference type="GO" id="GO:0016301">
    <property type="term" value="F:kinase activity"/>
    <property type="evidence" value="ECO:0007669"/>
    <property type="project" value="UniProtKB-KW"/>
</dbReference>
<gene>
    <name evidence="2" type="ORF">DFR29_101266</name>
</gene>
<dbReference type="Gene3D" id="3.40.50.300">
    <property type="entry name" value="P-loop containing nucleotide triphosphate hydrolases"/>
    <property type="match status" value="1"/>
</dbReference>
<dbReference type="EMBL" id="SNZH01000001">
    <property type="protein sequence ID" value="TDR48644.1"/>
    <property type="molecule type" value="Genomic_DNA"/>
</dbReference>
<dbReference type="PANTHER" id="PTHR37816:SF3">
    <property type="entry name" value="MODULATES DNA TOPOLOGY"/>
    <property type="match status" value="1"/>
</dbReference>
<dbReference type="InterPro" id="IPR003959">
    <property type="entry name" value="ATPase_AAA_core"/>
</dbReference>
<sequence>MPWLPMRKLLLIGPGGSGKSTLAAAIASRTKIPVVHLDTIFWRAGWVETPREEWVRTVEGMIQADAWIMDGNYGGTLDRRLAACDSVVFLDMPAYLCVWRILRRRWQFRGRSRPDMAEGCAEKLGLDFVYWALSYRYRRRPAVLAKLEAARAAGKHVVVLASRQDVQAFLATL</sequence>
<dbReference type="SUPFAM" id="SSF52540">
    <property type="entry name" value="P-loop containing nucleoside triphosphate hydrolases"/>
    <property type="match status" value="1"/>
</dbReference>
<evidence type="ECO:0000313" key="2">
    <source>
        <dbReference type="EMBL" id="TDR48644.1"/>
    </source>
</evidence>
<feature type="domain" description="AAA+ ATPase" evidence="1">
    <location>
        <begin position="5"/>
        <end position="172"/>
    </location>
</feature>
<keyword evidence="2" id="KW-0418">Kinase</keyword>
<accession>A0A4R6ZA72</accession>
<reference evidence="2 3" key="1">
    <citation type="submission" date="2019-03" db="EMBL/GenBank/DDBJ databases">
        <title>Genomic Encyclopedia of Type Strains, Phase IV (KMG-IV): sequencing the most valuable type-strain genomes for metagenomic binning, comparative biology and taxonomic classification.</title>
        <authorList>
            <person name="Goeker M."/>
        </authorList>
    </citation>
    <scope>NUCLEOTIDE SEQUENCE [LARGE SCALE GENOMIC DNA]</scope>
    <source>
        <strain evidence="2 3">DSM 21667</strain>
    </source>
</reference>
<keyword evidence="3" id="KW-1185">Reference proteome</keyword>
<keyword evidence="2" id="KW-0808">Transferase</keyword>
<evidence type="ECO:0000313" key="3">
    <source>
        <dbReference type="Proteomes" id="UP000295293"/>
    </source>
</evidence>
<dbReference type="InterPro" id="IPR027417">
    <property type="entry name" value="P-loop_NTPase"/>
</dbReference>
<protein>
    <submittedName>
        <fullName evidence="2">Adenylate kinase family enzyme</fullName>
    </submittedName>
</protein>
<dbReference type="InterPro" id="IPR003593">
    <property type="entry name" value="AAA+_ATPase"/>
</dbReference>